<dbReference type="InterPro" id="IPR029061">
    <property type="entry name" value="THDP-binding"/>
</dbReference>
<name>A0AAJ5ZH36_9CHLR</name>
<dbReference type="Gene3D" id="3.40.50.970">
    <property type="match status" value="1"/>
</dbReference>
<accession>A0AAJ5ZH36</accession>
<reference evidence="4" key="3">
    <citation type="submission" date="2023-06" db="EMBL/GenBank/DDBJ databases">
        <title>Pangenomics reveal diversification of enzyme families and niche specialization in globally abundant SAR202 bacteria.</title>
        <authorList>
            <person name="Saw J.H.W."/>
        </authorList>
    </citation>
    <scope>NUCLEOTIDE SEQUENCE [LARGE SCALE GENOMIC DNA]</scope>
    <source>
        <strain evidence="4">JH1073</strain>
    </source>
</reference>
<reference evidence="3" key="2">
    <citation type="journal article" date="2023" name="Nat. Commun.">
        <title>Cultivation of marine bacteria of the SAR202 clade.</title>
        <authorList>
            <person name="Lim Y."/>
            <person name="Seo J.H."/>
            <person name="Giovannoni S.J."/>
            <person name="Kang I."/>
            <person name="Cho J.C."/>
        </authorList>
    </citation>
    <scope>NUCLEOTIDE SEQUENCE</scope>
    <source>
        <strain evidence="3">JH1073</strain>
    </source>
</reference>
<feature type="domain" description="Transketolase N-terminal" evidence="1">
    <location>
        <begin position="27"/>
        <end position="216"/>
    </location>
</feature>
<dbReference type="EMBL" id="CP046147">
    <property type="protein sequence ID" value="WFG39959.1"/>
    <property type="molecule type" value="Genomic_DNA"/>
</dbReference>
<dbReference type="InterPro" id="IPR005474">
    <property type="entry name" value="Transketolase_N"/>
</dbReference>
<sequence length="231" mass="25146">MTQRSVTEYGYQDLEKLMSLMTGDEKHSFSATSTLDVIWTLYDSVLKIDPANPQAPDRDRFLLSKGHGPMAYYAVLAAKGLIAVDDLKHWGEFDSSFGYHPDGELIPAVEIGTGSLGHGLGIGVGMLMGLRLRKQNEPRVFCLIGDAELDEGSNHEAIAMAARMRLENLTAIVIDNNSASLGWPGGIATRFENEGWSSATIDGRNHEDIKTALTQSHPGVPHVVVAKVEEK</sequence>
<organism evidence="3 4">
    <name type="scientific">Candidatus Lucifugimonas marina</name>
    <dbReference type="NCBI Taxonomy" id="3038979"/>
    <lineage>
        <taxon>Bacteria</taxon>
        <taxon>Bacillati</taxon>
        <taxon>Chloroflexota</taxon>
        <taxon>Dehalococcoidia</taxon>
        <taxon>SAR202 cluster</taxon>
        <taxon>Candidatus Lucifugimonadales</taxon>
        <taxon>Candidatus Lucifugimonadaceae</taxon>
        <taxon>Candidatus Lucifugimonas</taxon>
    </lineage>
</organism>
<dbReference type="Proteomes" id="UP001321249">
    <property type="component" value="Unassembled WGS sequence"/>
</dbReference>
<dbReference type="EMBL" id="WMBE01000003">
    <property type="protein sequence ID" value="MDG0867672.1"/>
    <property type="molecule type" value="Genomic_DNA"/>
</dbReference>
<evidence type="ECO:0000259" key="1">
    <source>
        <dbReference type="Pfam" id="PF00456"/>
    </source>
</evidence>
<dbReference type="Proteomes" id="UP001219901">
    <property type="component" value="Chromosome"/>
</dbReference>
<keyword evidence="4" id="KW-1185">Reference proteome</keyword>
<dbReference type="RefSeq" id="WP_342826259.1">
    <property type="nucleotide sequence ID" value="NZ_CP046146.1"/>
</dbReference>
<dbReference type="Pfam" id="PF00456">
    <property type="entry name" value="Transketolase_N"/>
    <property type="match status" value="1"/>
</dbReference>
<dbReference type="AlphaFoldDB" id="A0AAJ5ZH36"/>
<dbReference type="SUPFAM" id="SSF52518">
    <property type="entry name" value="Thiamin diphosphate-binding fold (THDP-binding)"/>
    <property type="match status" value="1"/>
</dbReference>
<evidence type="ECO:0000313" key="4">
    <source>
        <dbReference type="Proteomes" id="UP001219901"/>
    </source>
</evidence>
<gene>
    <name evidence="2" type="ORF">GKO46_11400</name>
    <name evidence="3" type="ORF">GKO48_10135</name>
</gene>
<evidence type="ECO:0000313" key="5">
    <source>
        <dbReference type="Proteomes" id="UP001321249"/>
    </source>
</evidence>
<reference evidence="4 5" key="1">
    <citation type="submission" date="2019-11" db="EMBL/GenBank/DDBJ databases">
        <authorList>
            <person name="Cho J.-C."/>
        </authorList>
    </citation>
    <scope>NUCLEOTIDE SEQUENCE [LARGE SCALE GENOMIC DNA]</scope>
    <source>
        <strain evidence="3 4">JH1073</strain>
        <strain evidence="2 5">JH702</strain>
    </source>
</reference>
<evidence type="ECO:0000313" key="2">
    <source>
        <dbReference type="EMBL" id="MDG0867672.1"/>
    </source>
</evidence>
<protein>
    <submittedName>
        <fullName evidence="3">Transketolase</fullName>
    </submittedName>
</protein>
<evidence type="ECO:0000313" key="3">
    <source>
        <dbReference type="EMBL" id="WFG39959.1"/>
    </source>
</evidence>
<dbReference type="PANTHER" id="PTHR47514:SF2">
    <property type="entry name" value="TRANSKETOLASE"/>
    <property type="match status" value="1"/>
</dbReference>
<proteinExistence type="predicted"/>
<dbReference type="PANTHER" id="PTHR47514">
    <property type="entry name" value="TRANSKETOLASE N-TERMINAL SECTION-RELATED"/>
    <property type="match status" value="1"/>
</dbReference>